<dbReference type="Pfam" id="PF01476">
    <property type="entry name" value="LysM"/>
    <property type="match status" value="1"/>
</dbReference>
<reference evidence="2" key="2">
    <citation type="submission" date="2021-04" db="EMBL/GenBank/DDBJ databases">
        <authorList>
            <person name="Gilroy R."/>
        </authorList>
    </citation>
    <scope>NUCLEOTIDE SEQUENCE</scope>
    <source>
        <strain evidence="2">ChiSjej1B19-8411</strain>
    </source>
</reference>
<dbReference type="Gene3D" id="3.10.350.10">
    <property type="entry name" value="LysM domain"/>
    <property type="match status" value="1"/>
</dbReference>
<proteinExistence type="predicted"/>
<protein>
    <submittedName>
        <fullName evidence="2">DUF3794 domain-containing protein</fullName>
    </submittedName>
</protein>
<sequence length="520" mass="59154">MELVREKINMLRVKSRATSQLTFDEDYNVPDVKPDIGRMIQNKGEVRIEEIKLSENKAWVRAFLVVDLLYVGEAEEGKVYSLTAKIPIEENLNLEGIESGDKICLKWDIEDLSLHLIHSRKLNVKSIVTFYAVVDEPGTLALPVGLKDPEGLSVRKKTVRLMELAVHKKDTLRVREEVNLASNKPNIYEVLWNTMEVRGLDIRGEEGNVSVRGELFLFVLYAGDDEGNPLQWMEHSIPFHGEVECEGCTLEMIPDVEVTVASQGLEVKPDADGEERTMQADVVLELDMKIYQEREHEMLLDVYTPLKECIPHGRTEMLEHLLVRNFSKCRVSDRVRIPRAQEKILQICHSCGSVKIDDSRVVENGILVEGVVQVKVLYIVGNDDMPFYSAEFMVPFSHTVEASGIGKDCVYRLHTDLEQLSTTMADSSEIEIKLIMNVNVLVVEQTQEQIIDHVDEAPLDMEKIQNMPGITVYFIKPGDTLWDIARTFYTTVEQIKEMNGLETEEVQTSQPLILVKKVEN</sequence>
<dbReference type="SMART" id="SM00257">
    <property type="entry name" value="LysM"/>
    <property type="match status" value="1"/>
</dbReference>
<dbReference type="SUPFAM" id="SSF54106">
    <property type="entry name" value="LysM domain"/>
    <property type="match status" value="1"/>
</dbReference>
<evidence type="ECO:0000313" key="2">
    <source>
        <dbReference type="EMBL" id="HIX59669.1"/>
    </source>
</evidence>
<dbReference type="AlphaFoldDB" id="A0A9D1WI61"/>
<reference evidence="2" key="1">
    <citation type="journal article" date="2021" name="PeerJ">
        <title>Extensive microbial diversity within the chicken gut microbiome revealed by metagenomics and culture.</title>
        <authorList>
            <person name="Gilroy R."/>
            <person name="Ravi A."/>
            <person name="Getino M."/>
            <person name="Pursley I."/>
            <person name="Horton D.L."/>
            <person name="Alikhan N.F."/>
            <person name="Baker D."/>
            <person name="Gharbi K."/>
            <person name="Hall N."/>
            <person name="Watson M."/>
            <person name="Adriaenssens E.M."/>
            <person name="Foster-Nyarko E."/>
            <person name="Jarju S."/>
            <person name="Secka A."/>
            <person name="Antonio M."/>
            <person name="Oren A."/>
            <person name="Chaudhuri R.R."/>
            <person name="La Ragione R."/>
            <person name="Hildebrand F."/>
            <person name="Pallen M.J."/>
        </authorList>
    </citation>
    <scope>NUCLEOTIDE SEQUENCE</scope>
    <source>
        <strain evidence="2">ChiSjej1B19-8411</strain>
    </source>
</reference>
<dbReference type="InterPro" id="IPR036779">
    <property type="entry name" value="LysM_dom_sf"/>
</dbReference>
<evidence type="ECO:0000259" key="1">
    <source>
        <dbReference type="PROSITE" id="PS51782"/>
    </source>
</evidence>
<dbReference type="InterPro" id="IPR018392">
    <property type="entry name" value="LysM"/>
</dbReference>
<comment type="caution">
    <text evidence="2">The sequence shown here is derived from an EMBL/GenBank/DDBJ whole genome shotgun (WGS) entry which is preliminary data.</text>
</comment>
<feature type="domain" description="LysM" evidence="1">
    <location>
        <begin position="471"/>
        <end position="514"/>
    </location>
</feature>
<accession>A0A9D1WI61</accession>
<dbReference type="InterPro" id="IPR024300">
    <property type="entry name" value="SipL_SPOCS_dom"/>
</dbReference>
<name>A0A9D1WI61_9FIRM</name>
<gene>
    <name evidence="2" type="ORF">IAA45_08145</name>
</gene>
<dbReference type="PROSITE" id="PS51782">
    <property type="entry name" value="LYSM"/>
    <property type="match status" value="1"/>
</dbReference>
<dbReference type="Pfam" id="PF12673">
    <property type="entry name" value="SipL"/>
    <property type="match status" value="3"/>
</dbReference>
<dbReference type="CDD" id="cd00118">
    <property type="entry name" value="LysM"/>
    <property type="match status" value="1"/>
</dbReference>
<evidence type="ECO:0000313" key="3">
    <source>
        <dbReference type="Proteomes" id="UP000886817"/>
    </source>
</evidence>
<dbReference type="Proteomes" id="UP000886817">
    <property type="component" value="Unassembled WGS sequence"/>
</dbReference>
<dbReference type="EMBL" id="DXEX01000177">
    <property type="protein sequence ID" value="HIX59669.1"/>
    <property type="molecule type" value="Genomic_DNA"/>
</dbReference>
<organism evidence="2 3">
    <name type="scientific">Candidatus Blautia gallistercoris</name>
    <dbReference type="NCBI Taxonomy" id="2838490"/>
    <lineage>
        <taxon>Bacteria</taxon>
        <taxon>Bacillati</taxon>
        <taxon>Bacillota</taxon>
        <taxon>Clostridia</taxon>
        <taxon>Lachnospirales</taxon>
        <taxon>Lachnospiraceae</taxon>
        <taxon>Blautia</taxon>
    </lineage>
</organism>